<evidence type="ECO:0000313" key="4">
    <source>
        <dbReference type="EMBL" id="CDW82973.1"/>
    </source>
</evidence>
<organism evidence="4 5">
    <name type="scientific">Stylonychia lemnae</name>
    <name type="common">Ciliate</name>
    <dbReference type="NCBI Taxonomy" id="5949"/>
    <lineage>
        <taxon>Eukaryota</taxon>
        <taxon>Sar</taxon>
        <taxon>Alveolata</taxon>
        <taxon>Ciliophora</taxon>
        <taxon>Intramacronucleata</taxon>
        <taxon>Spirotrichea</taxon>
        <taxon>Stichotrichia</taxon>
        <taxon>Sporadotrichida</taxon>
        <taxon>Oxytrichidae</taxon>
        <taxon>Stylonychinae</taxon>
        <taxon>Stylonychia</taxon>
    </lineage>
</organism>
<dbReference type="AlphaFoldDB" id="A0A078APV4"/>
<name>A0A078APV4_STYLE</name>
<dbReference type="InterPro" id="IPR038508">
    <property type="entry name" value="ArfGAP_dom_sf"/>
</dbReference>
<evidence type="ECO:0000313" key="5">
    <source>
        <dbReference type="Proteomes" id="UP000039865"/>
    </source>
</evidence>
<keyword evidence="1" id="KW-0479">Metal-binding</keyword>
<feature type="region of interest" description="Disordered" evidence="2">
    <location>
        <begin position="27"/>
        <end position="50"/>
    </location>
</feature>
<dbReference type="SMART" id="SM00105">
    <property type="entry name" value="ArfGap"/>
    <property type="match status" value="1"/>
</dbReference>
<evidence type="ECO:0000256" key="1">
    <source>
        <dbReference type="PROSITE-ProRule" id="PRU00288"/>
    </source>
</evidence>
<feature type="compositionally biased region" description="Polar residues" evidence="2">
    <location>
        <begin position="283"/>
        <end position="298"/>
    </location>
</feature>
<feature type="compositionally biased region" description="Polar residues" evidence="2">
    <location>
        <begin position="27"/>
        <end position="49"/>
    </location>
</feature>
<dbReference type="PANTHER" id="PTHR38899">
    <property type="entry name" value="DOMAIN OOKINETE PROTEIN, PUTATIVE-RELATED"/>
    <property type="match status" value="1"/>
</dbReference>
<keyword evidence="5" id="KW-1185">Reference proteome</keyword>
<dbReference type="GO" id="GO:0008270">
    <property type="term" value="F:zinc ion binding"/>
    <property type="evidence" value="ECO:0007669"/>
    <property type="project" value="UniProtKB-KW"/>
</dbReference>
<dbReference type="InterPro" id="IPR037278">
    <property type="entry name" value="ARFGAP/RecO"/>
</dbReference>
<dbReference type="Gene3D" id="3.40.50.1000">
    <property type="entry name" value="HAD superfamily/HAD-like"/>
    <property type="match status" value="1"/>
</dbReference>
<evidence type="ECO:0000256" key="2">
    <source>
        <dbReference type="SAM" id="MobiDB-lite"/>
    </source>
</evidence>
<accession>A0A078APV4</accession>
<dbReference type="Gene3D" id="1.10.220.150">
    <property type="entry name" value="Arf GTPase activating protein"/>
    <property type="match status" value="1"/>
</dbReference>
<dbReference type="InterPro" id="IPR036412">
    <property type="entry name" value="HAD-like_sf"/>
</dbReference>
<feature type="region of interest" description="Disordered" evidence="2">
    <location>
        <begin position="283"/>
        <end position="309"/>
    </location>
</feature>
<keyword evidence="1" id="KW-0862">Zinc</keyword>
<keyword evidence="1" id="KW-0863">Zinc-finger</keyword>
<dbReference type="InParanoid" id="A0A078APV4"/>
<dbReference type="SUPFAM" id="SSF57863">
    <property type="entry name" value="ArfGap/RecO-like zinc finger"/>
    <property type="match status" value="1"/>
</dbReference>
<dbReference type="PRINTS" id="PR00405">
    <property type="entry name" value="REVINTRACTNG"/>
</dbReference>
<sequence length="1203" mass="139589">MSVIAAAAQIEDINKFSFLKKQTTQYSARGKNNSQHEGAQQGNAPQQSLHKNESVKLPQIKNQNQTYSNNSNQYNSSQNQSINTIDCKIAFKDLMSQYHKDNSRCFDCGGNHPSWVSVNLGIFLCLNCAGQHRGYGVQISFMRSVLMDKLTKKQLKLLNLAGNQRLHEFFEQYDLNKETPNLKYKSKAAQYYRELLQCECAERQLELVQPEYNDGRQIMDSFMSKDNKTVLKPQLLIQRKRSFDSSMNSSKSIPSNMLVLDQDCDPIFNDDSLMRIQMQLSNTNSRSGQNSLKQANSQDKIKSNLGGSKDSQNEQFLLIQNTKLGSVGASTIPKDSKKQQIDLIQFTKKLNEELAMRSKKLAEKLEEQKISERASELAQKSYELSKEIYRKASDSIHSLNDSEKIRMLRKRTNNGLDSFGDKLDQLKNSIWSFMTEACSGRACPHGERPSTMLKMYLSKKLHQMKSIYELDCQGNKLICLDIVSMGAQLGNDYVEPSRKNTNAINLNNALDYYGSVESRYDFQNKLSDEKMPPRTRVQSEFNVLDYFQEKSFQLNSLRRPTMHKFGRQNKQVKEIEPIQKQATLINQNQQPHETPKVITEEGSSPKAARQQKLFSIKGKDHEGVIKDVEVVQDHFDREFQIPDDIELDDYTRKMTYDNLADCQFYKREDLVSIESNLRFLRNAQLENGISNRTSCDLLTRSKPKAKRHRVSSQQNLDNIEEEQLLQEFENPLQQPDINDCLSYTKSADDQIQENLEGGCDVKDIQDEFVLQYTNHYEQMSTVGGLTESPSKNGQSSNHGDLFSEFQINASNRNRSFSQETELITVTGHEQFQRKNSLMFIECEQVNEQIDRMERNSVGNRSLQPEILDDHNQIQLPDDLADINFLDRVDKQTEVAIEDLRDQEDAIPVPNDEIEPPPSARKVEVFDDHILHPLSTEDNYSQYFYDDQDTLAHDIQVKDSFQNSKILRLKYLSKLAKEQVWLPPMKQPKQNQNLVILDWDDTIFPTSHLNPVDESQYDFLLEKYQKYLTEIEEQAIKLFQSCTKQCKVVIITNAKKGWVEFSSRKFMPNLHNFLMKYVKIVSARVDYEEQYPMDTYKWKQLAFQKLWECKDLQLDKAAITNLITFGDSEYEMEAARKFGARSEKCFVKLIKLRECPSFDELHKELLVINERFNYIFSSYKNLTIRLEKQFNSFTLIYLFRVKEK</sequence>
<evidence type="ECO:0000259" key="3">
    <source>
        <dbReference type="PROSITE" id="PS50115"/>
    </source>
</evidence>
<dbReference type="OrthoDB" id="166018at2759"/>
<dbReference type="SUPFAM" id="SSF56784">
    <property type="entry name" value="HAD-like"/>
    <property type="match status" value="1"/>
</dbReference>
<feature type="domain" description="Arf-GAP" evidence="3">
    <location>
        <begin position="88"/>
        <end position="194"/>
    </location>
</feature>
<dbReference type="PROSITE" id="PS50115">
    <property type="entry name" value="ARFGAP"/>
    <property type="match status" value="1"/>
</dbReference>
<dbReference type="PANTHER" id="PTHR38899:SF1">
    <property type="entry name" value="PROTEIN KINASE"/>
    <property type="match status" value="1"/>
</dbReference>
<proteinExistence type="predicted"/>
<dbReference type="Pfam" id="PF01412">
    <property type="entry name" value="ArfGap"/>
    <property type="match status" value="1"/>
</dbReference>
<reference evidence="4 5" key="1">
    <citation type="submission" date="2014-06" db="EMBL/GenBank/DDBJ databases">
        <authorList>
            <person name="Swart Estienne"/>
        </authorList>
    </citation>
    <scope>NUCLEOTIDE SEQUENCE [LARGE SCALE GENOMIC DNA]</scope>
    <source>
        <strain evidence="4 5">130c</strain>
    </source>
</reference>
<protein>
    <submittedName>
        <fullName evidence="4">Adp-ribosylation factor gtpase</fullName>
    </submittedName>
</protein>
<dbReference type="InterPro" id="IPR023214">
    <property type="entry name" value="HAD_sf"/>
</dbReference>
<dbReference type="GO" id="GO:0005096">
    <property type="term" value="F:GTPase activator activity"/>
    <property type="evidence" value="ECO:0007669"/>
    <property type="project" value="InterPro"/>
</dbReference>
<gene>
    <name evidence="4" type="primary">Contig6922.g7409</name>
    <name evidence="4" type="ORF">STYLEM_12011</name>
</gene>
<dbReference type="Proteomes" id="UP000039865">
    <property type="component" value="Unassembled WGS sequence"/>
</dbReference>
<dbReference type="EMBL" id="CCKQ01011411">
    <property type="protein sequence ID" value="CDW82973.1"/>
    <property type="molecule type" value="Genomic_DNA"/>
</dbReference>
<dbReference type="InterPro" id="IPR001164">
    <property type="entry name" value="ArfGAP_dom"/>
</dbReference>